<dbReference type="NCBIfam" id="TIGR00055">
    <property type="entry name" value="uppS"/>
    <property type="match status" value="1"/>
</dbReference>
<dbReference type="Pfam" id="PF01255">
    <property type="entry name" value="Prenyltransf"/>
    <property type="match status" value="1"/>
</dbReference>
<keyword evidence="1" id="KW-0808">Transferase</keyword>
<dbReference type="InterPro" id="IPR036424">
    <property type="entry name" value="UPP_synth-like_sf"/>
</dbReference>
<dbReference type="Gene3D" id="3.40.1180.10">
    <property type="entry name" value="Decaprenyl diphosphate synthase-like"/>
    <property type="match status" value="1"/>
</dbReference>
<dbReference type="PANTHER" id="PTHR10291">
    <property type="entry name" value="DEHYDRODOLICHYL DIPHOSPHATE SYNTHASE FAMILY MEMBER"/>
    <property type="match status" value="1"/>
</dbReference>
<dbReference type="GO" id="GO:0045547">
    <property type="term" value="F:ditrans,polycis-polyprenyl diphosphate synthase [(2E,6E)-farnesyl diphosphate specific] activity"/>
    <property type="evidence" value="ECO:0007669"/>
    <property type="project" value="TreeGrafter"/>
</dbReference>
<proteinExistence type="predicted"/>
<organism evidence="2">
    <name type="scientific">marine metagenome</name>
    <dbReference type="NCBI Taxonomy" id="408172"/>
    <lineage>
        <taxon>unclassified sequences</taxon>
        <taxon>metagenomes</taxon>
        <taxon>ecological metagenomes</taxon>
    </lineage>
</organism>
<feature type="non-terminal residue" evidence="2">
    <location>
        <position position="111"/>
    </location>
</feature>
<evidence type="ECO:0000256" key="1">
    <source>
        <dbReference type="ARBA" id="ARBA00022679"/>
    </source>
</evidence>
<dbReference type="EMBL" id="UINC01056224">
    <property type="protein sequence ID" value="SVB76000.1"/>
    <property type="molecule type" value="Genomic_DNA"/>
</dbReference>
<protein>
    <recommendedName>
        <fullName evidence="3">Di-trans,poly-cis-decaprenylcistransferase</fullName>
    </recommendedName>
</protein>
<dbReference type="InterPro" id="IPR001441">
    <property type="entry name" value="UPP_synth-like"/>
</dbReference>
<name>A0A382GLJ0_9ZZZZ</name>
<evidence type="ECO:0008006" key="3">
    <source>
        <dbReference type="Google" id="ProtNLM"/>
    </source>
</evidence>
<dbReference type="PANTHER" id="PTHR10291:SF0">
    <property type="entry name" value="DEHYDRODOLICHYL DIPHOSPHATE SYNTHASE 2"/>
    <property type="match status" value="1"/>
</dbReference>
<reference evidence="2" key="1">
    <citation type="submission" date="2018-05" db="EMBL/GenBank/DDBJ databases">
        <authorList>
            <person name="Lanie J.A."/>
            <person name="Ng W.-L."/>
            <person name="Kazmierczak K.M."/>
            <person name="Andrzejewski T.M."/>
            <person name="Davidsen T.M."/>
            <person name="Wayne K.J."/>
            <person name="Tettelin H."/>
            <person name="Glass J.I."/>
            <person name="Rusch D."/>
            <person name="Podicherti R."/>
            <person name="Tsui H.-C.T."/>
            <person name="Winkler M.E."/>
        </authorList>
    </citation>
    <scope>NUCLEOTIDE SEQUENCE</scope>
</reference>
<dbReference type="GO" id="GO:0016094">
    <property type="term" value="P:polyprenol biosynthetic process"/>
    <property type="evidence" value="ECO:0007669"/>
    <property type="project" value="TreeGrafter"/>
</dbReference>
<dbReference type="SUPFAM" id="SSF64005">
    <property type="entry name" value="Undecaprenyl diphosphate synthase"/>
    <property type="match status" value="1"/>
</dbReference>
<sequence length="111" mass="12502">MQTQASASQQSSKGQPKVPVHVAIIMDGNGRWAQKRGLPRLDGHRVGVDSIQKILKTLSQKGVQYVTLYAFSTENWNRPEEEVTGILEILQYALRVQTEALHENNVRIVHI</sequence>
<accession>A0A382GLJ0</accession>
<evidence type="ECO:0000313" key="2">
    <source>
        <dbReference type="EMBL" id="SVB76000.1"/>
    </source>
</evidence>
<gene>
    <name evidence="2" type="ORF">METZ01_LOCUS228854</name>
</gene>
<dbReference type="AlphaFoldDB" id="A0A382GLJ0"/>